<reference evidence="2 3" key="1">
    <citation type="submission" date="2017-02" db="EMBL/GenBank/DDBJ databases">
        <authorList>
            <person name="Peterson S.W."/>
        </authorList>
    </citation>
    <scope>NUCLEOTIDE SEQUENCE [LARGE SCALE GENOMIC DNA]</scope>
    <source>
        <strain evidence="2 3">DSM 24412</strain>
    </source>
</reference>
<keyword evidence="2" id="KW-0378">Hydrolase</keyword>
<organism evidence="2 3">
    <name type="scientific">Alkalitalea saponilacus</name>
    <dbReference type="NCBI Taxonomy" id="889453"/>
    <lineage>
        <taxon>Bacteria</taxon>
        <taxon>Pseudomonadati</taxon>
        <taxon>Bacteroidota</taxon>
        <taxon>Bacteroidia</taxon>
        <taxon>Marinilabiliales</taxon>
        <taxon>Marinilabiliaceae</taxon>
        <taxon>Alkalitalea</taxon>
    </lineage>
</organism>
<evidence type="ECO:0000313" key="3">
    <source>
        <dbReference type="Proteomes" id="UP000191055"/>
    </source>
</evidence>
<dbReference type="OrthoDB" id="9796770at2"/>
<dbReference type="Proteomes" id="UP000191055">
    <property type="component" value="Unassembled WGS sequence"/>
</dbReference>
<protein>
    <submittedName>
        <fullName evidence="2">Alpha/beta hydrolase fold</fullName>
    </submittedName>
</protein>
<sequence>METIRKYGQKPFQIGLLHGGPGASGEMKPVAMNLSVDFGIIEFLQTEKSIDGQIEELHKQITLCADLPITLIGHSWGAWLGFLFASKYPDLVKKLILISAGAF</sequence>
<dbReference type="GO" id="GO:0016787">
    <property type="term" value="F:hydrolase activity"/>
    <property type="evidence" value="ECO:0007669"/>
    <property type="project" value="UniProtKB-KW"/>
</dbReference>
<feature type="domain" description="AB hydrolase-1" evidence="1">
    <location>
        <begin position="68"/>
        <end position="100"/>
    </location>
</feature>
<dbReference type="Gene3D" id="3.40.50.1820">
    <property type="entry name" value="alpha/beta hydrolase"/>
    <property type="match status" value="1"/>
</dbReference>
<dbReference type="RefSeq" id="WP_079559150.1">
    <property type="nucleotide sequence ID" value="NZ_CP021904.1"/>
</dbReference>
<dbReference type="AlphaFoldDB" id="A0A1T5HU54"/>
<keyword evidence="3" id="KW-1185">Reference proteome</keyword>
<dbReference type="EMBL" id="FUYV01000042">
    <property type="protein sequence ID" value="SKC24206.1"/>
    <property type="molecule type" value="Genomic_DNA"/>
</dbReference>
<dbReference type="KEGG" id="asx:CDL62_14530"/>
<accession>A0A1T5HU54</accession>
<dbReference type="Pfam" id="PF00561">
    <property type="entry name" value="Abhydrolase_1"/>
    <property type="match status" value="1"/>
</dbReference>
<proteinExistence type="predicted"/>
<dbReference type="SUPFAM" id="SSF53474">
    <property type="entry name" value="alpha/beta-Hydrolases"/>
    <property type="match status" value="1"/>
</dbReference>
<evidence type="ECO:0000313" key="2">
    <source>
        <dbReference type="EMBL" id="SKC24206.1"/>
    </source>
</evidence>
<name>A0A1T5HU54_9BACT</name>
<dbReference type="STRING" id="889453.SAMN03080601_03499"/>
<evidence type="ECO:0000259" key="1">
    <source>
        <dbReference type="Pfam" id="PF00561"/>
    </source>
</evidence>
<dbReference type="InterPro" id="IPR029058">
    <property type="entry name" value="AB_hydrolase_fold"/>
</dbReference>
<gene>
    <name evidence="2" type="ORF">SAMN03080601_03499</name>
</gene>
<dbReference type="InterPro" id="IPR000073">
    <property type="entry name" value="AB_hydrolase_1"/>
</dbReference>